<feature type="compositionally biased region" description="Polar residues" evidence="1">
    <location>
        <begin position="194"/>
        <end position="210"/>
    </location>
</feature>
<name>A0A395JIJ2_9GAMM</name>
<proteinExistence type="predicted"/>
<dbReference type="EMBL" id="QNRT01000007">
    <property type="protein sequence ID" value="RBP48440.1"/>
    <property type="molecule type" value="Genomic_DNA"/>
</dbReference>
<comment type="caution">
    <text evidence="2">The sequence shown here is derived from an EMBL/GenBank/DDBJ whole genome shotgun (WGS) entry which is preliminary data.</text>
</comment>
<evidence type="ECO:0000256" key="1">
    <source>
        <dbReference type="SAM" id="MobiDB-lite"/>
    </source>
</evidence>
<evidence type="ECO:0000313" key="3">
    <source>
        <dbReference type="Proteomes" id="UP000253083"/>
    </source>
</evidence>
<evidence type="ECO:0000313" key="2">
    <source>
        <dbReference type="EMBL" id="RBP48440.1"/>
    </source>
</evidence>
<dbReference type="AlphaFoldDB" id="A0A395JIJ2"/>
<organism evidence="2 3">
    <name type="scientific">Arenicella xantha</name>
    <dbReference type="NCBI Taxonomy" id="644221"/>
    <lineage>
        <taxon>Bacteria</taxon>
        <taxon>Pseudomonadati</taxon>
        <taxon>Pseudomonadota</taxon>
        <taxon>Gammaproteobacteria</taxon>
        <taxon>Arenicellales</taxon>
        <taxon>Arenicellaceae</taxon>
        <taxon>Arenicella</taxon>
    </lineage>
</organism>
<sequence>MRNIKIIMNVIQHNYKTIRLGIFTTVSLLFLSFTTVASAKDYMVEVLIFKHSNPSTASESHDYTPPQPMRSASTTWKLDPSMLVDDAEKLEKSSNYHVMHHLSWGQESLSYRESATFTVFETDTQGYIKVYADDLLFINVDLDVTGFRMQEKRRLKLNEKHFFDHPKFGLLVQVSRLEAEPEAESVIPSEVESKTAQPTTNASGELNSSR</sequence>
<gene>
    <name evidence="2" type="ORF">DFR28_10742</name>
</gene>
<dbReference type="Proteomes" id="UP000253083">
    <property type="component" value="Unassembled WGS sequence"/>
</dbReference>
<dbReference type="InterPro" id="IPR021241">
    <property type="entry name" value="CsiV"/>
</dbReference>
<feature type="region of interest" description="Disordered" evidence="1">
    <location>
        <begin position="182"/>
        <end position="210"/>
    </location>
</feature>
<reference evidence="2 3" key="1">
    <citation type="submission" date="2018-06" db="EMBL/GenBank/DDBJ databases">
        <title>Genomic Encyclopedia of Type Strains, Phase IV (KMG-IV): sequencing the most valuable type-strain genomes for metagenomic binning, comparative biology and taxonomic classification.</title>
        <authorList>
            <person name="Goeker M."/>
        </authorList>
    </citation>
    <scope>NUCLEOTIDE SEQUENCE [LARGE SCALE GENOMIC DNA]</scope>
    <source>
        <strain evidence="2 3">DSM 24032</strain>
    </source>
</reference>
<accession>A0A395JIJ2</accession>
<protein>
    <submittedName>
        <fullName evidence="2">Peptidoglycan-binding protein CsiV</fullName>
    </submittedName>
</protein>
<dbReference type="Pfam" id="PF10972">
    <property type="entry name" value="CsiV"/>
    <property type="match status" value="1"/>
</dbReference>
<keyword evidence="3" id="KW-1185">Reference proteome</keyword>
<dbReference type="InParanoid" id="A0A395JIJ2"/>